<sequence length="185" mass="20251">MDMNMSRRTTPPPELRDPAIAVVCPSWTASWAYRSTRWPPWLAPPPLRRGLRRHVAAVLAALSPLARTDLTYTVHALGIVTCFDVLKSTIMPSVARGPSSSSRCSCALPHPFVVSGLIHGHILTLMRTPSTRRARARGGAPWGGRVVLLAFVNCFAPQQLRAARAHGQPPVPGPQYYQVYKLTLA</sequence>
<organism evidence="1 2">
    <name type="scientific">Camelus dromedarius</name>
    <name type="common">Dromedary</name>
    <name type="synonym">Arabian camel</name>
    <dbReference type="NCBI Taxonomy" id="9838"/>
    <lineage>
        <taxon>Eukaryota</taxon>
        <taxon>Metazoa</taxon>
        <taxon>Chordata</taxon>
        <taxon>Craniata</taxon>
        <taxon>Vertebrata</taxon>
        <taxon>Euteleostomi</taxon>
        <taxon>Mammalia</taxon>
        <taxon>Eutheria</taxon>
        <taxon>Laurasiatheria</taxon>
        <taxon>Artiodactyla</taxon>
        <taxon>Tylopoda</taxon>
        <taxon>Camelidae</taxon>
        <taxon>Camelus</taxon>
    </lineage>
</organism>
<dbReference type="AlphaFoldDB" id="A0A5N4C1N1"/>
<name>A0A5N4C1N1_CAMDR</name>
<gene>
    <name evidence="1" type="ORF">Cadr_000003830</name>
</gene>
<evidence type="ECO:0000313" key="2">
    <source>
        <dbReference type="Proteomes" id="UP000299084"/>
    </source>
</evidence>
<evidence type="ECO:0000313" key="1">
    <source>
        <dbReference type="EMBL" id="KAB1252761.1"/>
    </source>
</evidence>
<comment type="caution">
    <text evidence="1">The sequence shown here is derived from an EMBL/GenBank/DDBJ whole genome shotgun (WGS) entry which is preliminary data.</text>
</comment>
<reference evidence="1 2" key="1">
    <citation type="journal article" date="2019" name="Mol. Ecol. Resour.">
        <title>Improving Illumina assemblies with Hi-C and long reads: an example with the North African dromedary.</title>
        <authorList>
            <person name="Elbers J.P."/>
            <person name="Rogers M.F."/>
            <person name="Perelman P.L."/>
            <person name="Proskuryakova A.A."/>
            <person name="Serdyukova N.A."/>
            <person name="Johnson W.E."/>
            <person name="Horin P."/>
            <person name="Corander J."/>
            <person name="Murphy D."/>
            <person name="Burger P.A."/>
        </authorList>
    </citation>
    <scope>NUCLEOTIDE SEQUENCE [LARGE SCALE GENOMIC DNA]</scope>
    <source>
        <strain evidence="1">Drom800</strain>
        <tissue evidence="1">Blood</tissue>
    </source>
</reference>
<protein>
    <submittedName>
        <fullName evidence="1">P2Y purinoceptor 8</fullName>
    </submittedName>
</protein>
<dbReference type="Proteomes" id="UP000299084">
    <property type="component" value="Unassembled WGS sequence"/>
</dbReference>
<keyword evidence="2" id="KW-1185">Reference proteome</keyword>
<accession>A0A5N4C1N1</accession>
<dbReference type="EMBL" id="JWIN03000037">
    <property type="protein sequence ID" value="KAB1252761.1"/>
    <property type="molecule type" value="Genomic_DNA"/>
</dbReference>
<proteinExistence type="predicted"/>